<dbReference type="InParanoid" id="A0A5C3NQ01"/>
<feature type="compositionally biased region" description="Polar residues" evidence="1">
    <location>
        <begin position="174"/>
        <end position="185"/>
    </location>
</feature>
<sequence length="292" mass="30539">MCPTTPAAVSRPPRRPPRTWGAISARGSPSSPRQLHACTPTTARQTLLGASAGDRGGGGEAPACVVTQDGHIASMLCLENAGAPLLAPRLEFVPVQAALGARSVRRDTHAAACPSSRPHTTSATASSLSQRARHTPSGALLSTTSGLLAGPSSFPRRVTSLPPILSQDGPPSWKCQSRDTPVPARSSSPTALLLCVRRDAPRRCLSMSGCWPGTPSRVRIRVQAHIPEFSSSVFAPCTAAWCRPMSGLLRALLAELVPSPSTSPSLSGIAICICISSSVALRLERRDPVLWT</sequence>
<dbReference type="EMBL" id="ML212326">
    <property type="protein sequence ID" value="TFK78789.1"/>
    <property type="molecule type" value="Genomic_DNA"/>
</dbReference>
<feature type="region of interest" description="Disordered" evidence="1">
    <location>
        <begin position="1"/>
        <end position="36"/>
    </location>
</feature>
<dbReference type="Proteomes" id="UP000308197">
    <property type="component" value="Unassembled WGS sequence"/>
</dbReference>
<feature type="compositionally biased region" description="Low complexity" evidence="1">
    <location>
        <begin position="135"/>
        <end position="153"/>
    </location>
</feature>
<dbReference type="AlphaFoldDB" id="A0A5C3NQ01"/>
<reference evidence="2 3" key="1">
    <citation type="journal article" date="2019" name="Nat. Ecol. Evol.">
        <title>Megaphylogeny resolves global patterns of mushroom evolution.</title>
        <authorList>
            <person name="Varga T."/>
            <person name="Krizsan K."/>
            <person name="Foldi C."/>
            <person name="Dima B."/>
            <person name="Sanchez-Garcia M."/>
            <person name="Sanchez-Ramirez S."/>
            <person name="Szollosi G.J."/>
            <person name="Szarkandi J.G."/>
            <person name="Papp V."/>
            <person name="Albert L."/>
            <person name="Andreopoulos W."/>
            <person name="Angelini C."/>
            <person name="Antonin V."/>
            <person name="Barry K.W."/>
            <person name="Bougher N.L."/>
            <person name="Buchanan P."/>
            <person name="Buyck B."/>
            <person name="Bense V."/>
            <person name="Catcheside P."/>
            <person name="Chovatia M."/>
            <person name="Cooper J."/>
            <person name="Damon W."/>
            <person name="Desjardin D."/>
            <person name="Finy P."/>
            <person name="Geml J."/>
            <person name="Haridas S."/>
            <person name="Hughes K."/>
            <person name="Justo A."/>
            <person name="Karasinski D."/>
            <person name="Kautmanova I."/>
            <person name="Kiss B."/>
            <person name="Kocsube S."/>
            <person name="Kotiranta H."/>
            <person name="LaButti K.M."/>
            <person name="Lechner B.E."/>
            <person name="Liimatainen K."/>
            <person name="Lipzen A."/>
            <person name="Lukacs Z."/>
            <person name="Mihaltcheva S."/>
            <person name="Morgado L.N."/>
            <person name="Niskanen T."/>
            <person name="Noordeloos M.E."/>
            <person name="Ohm R.A."/>
            <person name="Ortiz-Santana B."/>
            <person name="Ovrebo C."/>
            <person name="Racz N."/>
            <person name="Riley R."/>
            <person name="Savchenko A."/>
            <person name="Shiryaev A."/>
            <person name="Soop K."/>
            <person name="Spirin V."/>
            <person name="Szebenyi C."/>
            <person name="Tomsovsky M."/>
            <person name="Tulloss R.E."/>
            <person name="Uehling J."/>
            <person name="Grigoriev I.V."/>
            <person name="Vagvolgyi C."/>
            <person name="Papp T."/>
            <person name="Martin F.M."/>
            <person name="Miettinen O."/>
            <person name="Hibbett D.S."/>
            <person name="Nagy L.G."/>
        </authorList>
    </citation>
    <scope>NUCLEOTIDE SEQUENCE [LARGE SCALE GENOMIC DNA]</scope>
    <source>
        <strain evidence="2 3">HHB13444</strain>
    </source>
</reference>
<feature type="compositionally biased region" description="Polar residues" evidence="1">
    <location>
        <begin position="117"/>
        <end position="130"/>
    </location>
</feature>
<organism evidence="2 3">
    <name type="scientific">Polyporus arcularius HHB13444</name>
    <dbReference type="NCBI Taxonomy" id="1314778"/>
    <lineage>
        <taxon>Eukaryota</taxon>
        <taxon>Fungi</taxon>
        <taxon>Dikarya</taxon>
        <taxon>Basidiomycota</taxon>
        <taxon>Agaricomycotina</taxon>
        <taxon>Agaricomycetes</taxon>
        <taxon>Polyporales</taxon>
        <taxon>Polyporaceae</taxon>
        <taxon>Polyporus</taxon>
    </lineage>
</organism>
<evidence type="ECO:0000313" key="2">
    <source>
        <dbReference type="EMBL" id="TFK78789.1"/>
    </source>
</evidence>
<keyword evidence="3" id="KW-1185">Reference proteome</keyword>
<gene>
    <name evidence="2" type="ORF">K466DRAFT_592695</name>
</gene>
<evidence type="ECO:0000256" key="1">
    <source>
        <dbReference type="SAM" id="MobiDB-lite"/>
    </source>
</evidence>
<evidence type="ECO:0000313" key="3">
    <source>
        <dbReference type="Proteomes" id="UP000308197"/>
    </source>
</evidence>
<feature type="compositionally biased region" description="Polar residues" evidence="1">
    <location>
        <begin position="27"/>
        <end position="36"/>
    </location>
</feature>
<feature type="region of interest" description="Disordered" evidence="1">
    <location>
        <begin position="109"/>
        <end position="185"/>
    </location>
</feature>
<accession>A0A5C3NQ01</accession>
<proteinExistence type="predicted"/>
<protein>
    <submittedName>
        <fullName evidence="2">Uncharacterized protein</fullName>
    </submittedName>
</protein>
<name>A0A5C3NQ01_9APHY</name>